<dbReference type="HOGENOM" id="CLU_893709_0_0_9"/>
<dbReference type="KEGG" id="lsp:Bsph_p186"/>
<geneLocation type="plasmid" evidence="1 2">
    <name>pBsph</name>
</geneLocation>
<name>B1I0Q5_LYSSC</name>
<dbReference type="RefSeq" id="WP_012291821.1">
    <property type="nucleotide sequence ID" value="NC_010381.1"/>
</dbReference>
<protein>
    <submittedName>
        <fullName evidence="1">Uncharacterized protein</fullName>
    </submittedName>
</protein>
<keyword evidence="1" id="KW-0614">Plasmid</keyword>
<organism evidence="1 2">
    <name type="scientific">Lysinibacillus sphaericus (strain C3-41)</name>
    <dbReference type="NCBI Taxonomy" id="444177"/>
    <lineage>
        <taxon>Bacteria</taxon>
        <taxon>Bacillati</taxon>
        <taxon>Bacillota</taxon>
        <taxon>Bacilli</taxon>
        <taxon>Bacillales</taxon>
        <taxon>Bacillaceae</taxon>
        <taxon>Lysinibacillus</taxon>
    </lineage>
</organism>
<accession>B1I0Q5</accession>
<dbReference type="AlphaFoldDB" id="B1I0Q5"/>
<evidence type="ECO:0000313" key="1">
    <source>
        <dbReference type="EMBL" id="ACA42414.1"/>
    </source>
</evidence>
<dbReference type="EnsemblBacteria" id="ACA42414">
    <property type="protein sequence ID" value="ACA42414"/>
    <property type="gene ID" value="Bsph_p186"/>
</dbReference>
<gene>
    <name evidence="1" type="ordered locus">Bsph_p186</name>
</gene>
<sequence>MEDTAQFDIKIGENEVCEFKWGYLNFMDARLAILSKDSNPKLVNYLKTELKKRNSQILHISSKDNVEWIADTWSIKDFEGIPSEEVTSLFAQHRNKWVQLYLDYICWAHKENRYNLIKAAAYEAHKEGPLFAYIKGLETVENEKHREILTEAFKKLENVNWKRSNEGFHFVLDTTCPVKFVESLIIGVWSAWIFTVCIDEPLHITHLVELELDKLFNLPLTLDNEERAFIERAMYLLSQLTYDYLCSTISVTPTLFPAVEMQCEHIIADHTDIIDFDLYSHLGALHGNEFIWKYKEEYRKLNFTLEHITAK</sequence>
<proteinExistence type="predicted"/>
<dbReference type="EMBL" id="CP000818">
    <property type="protein sequence ID" value="ACA42414.1"/>
    <property type="molecule type" value="Genomic_DNA"/>
</dbReference>
<evidence type="ECO:0000313" key="2">
    <source>
        <dbReference type="Proteomes" id="UP000002164"/>
    </source>
</evidence>
<dbReference type="Proteomes" id="UP000002164">
    <property type="component" value="Plasmid pBsph"/>
</dbReference>
<reference evidence="1 2" key="1">
    <citation type="journal article" date="2008" name="J. Bacteriol.">
        <title>Complete genome sequence of the mosquitocidal bacterium Bacillus sphaericus C3-41 and comparison with those of closely related Bacillus species.</title>
        <authorList>
            <person name="Hu X."/>
            <person name="Fan W."/>
            <person name="Han B."/>
            <person name="Liu H."/>
            <person name="Zheng D."/>
            <person name="Li Q."/>
            <person name="Dong W."/>
            <person name="Yan J."/>
            <person name="Gao M."/>
            <person name="Berry C."/>
            <person name="Yuan Z."/>
        </authorList>
    </citation>
    <scope>NUCLEOTIDE SEQUENCE [LARGE SCALE GENOMIC DNA]</scope>
    <source>
        <strain evidence="1 2">C3-41</strain>
        <plasmid evidence="1 2">pBsph</plasmid>
    </source>
</reference>